<evidence type="ECO:0000256" key="1">
    <source>
        <dbReference type="SAM" id="MobiDB-lite"/>
    </source>
</evidence>
<organism evidence="2 3">
    <name type="scientific">Colletotrichum kahawae</name>
    <name type="common">Coffee berry disease fungus</name>
    <dbReference type="NCBI Taxonomy" id="34407"/>
    <lineage>
        <taxon>Eukaryota</taxon>
        <taxon>Fungi</taxon>
        <taxon>Dikarya</taxon>
        <taxon>Ascomycota</taxon>
        <taxon>Pezizomycotina</taxon>
        <taxon>Sordariomycetes</taxon>
        <taxon>Hypocreomycetidae</taxon>
        <taxon>Glomerellales</taxon>
        <taxon>Glomerellaceae</taxon>
        <taxon>Colletotrichum</taxon>
        <taxon>Colletotrichum gloeosporioides species complex</taxon>
    </lineage>
</organism>
<comment type="caution">
    <text evidence="2">The sequence shown here is derived from an EMBL/GenBank/DDBJ whole genome shotgun (WGS) entry which is preliminary data.</text>
</comment>
<name>A0AAE0D5J1_COLKA</name>
<feature type="region of interest" description="Disordered" evidence="1">
    <location>
        <begin position="323"/>
        <end position="343"/>
    </location>
</feature>
<dbReference type="AlphaFoldDB" id="A0AAE0D5J1"/>
<dbReference type="EMBL" id="VYYT01000167">
    <property type="protein sequence ID" value="KAK2760990.1"/>
    <property type="molecule type" value="Genomic_DNA"/>
</dbReference>
<dbReference type="Proteomes" id="UP001281614">
    <property type="component" value="Unassembled WGS sequence"/>
</dbReference>
<accession>A0AAE0D5J1</accession>
<keyword evidence="3" id="KW-1185">Reference proteome</keyword>
<feature type="compositionally biased region" description="Low complexity" evidence="1">
    <location>
        <begin position="417"/>
        <end position="428"/>
    </location>
</feature>
<sequence>MFAKRGDPADGEWRSPEDYQLGYDEFMPEQIREARNAASDPNPGPGGYKPKLLRVPPSHMDPVHNFKVSTQWVSFKDKVETLAIEGLWGCTAVIVVSNRGAWVSYFSEAFMGRNNLNNFGSALADYRLGSGEGDPMQEWNEYGIENLMNDPGAGDHGVIFGDENNDEENIADLNIQAFIITPRPRYSYYNNDGTPRTDRYLQNPNHFVMQTLYPLHIDWIRQELNAVFQNRLQHWVTTLDYPTPMLLWSDWKGYQQNHLTLQDTVNILKDVNCEKARGKTIIQYKPAQSCTGRAEWRIFSDSMRQQGESQWVPEEGQVWRGGRASDEMDLDPDQPGLARRKVCPRPSQTTSSCSVTVTATHQTVFCSLSKGCSVANSVVTTTVATTQTSSARALPTCGPDSCGSCQPLHLIPPQEPPQESSGEPAQQSVPRPLAKRGDTEYGFWQDIHDFHSGYRQWMPAQIRQARLASQNPFPAEPGAFRPTLLKAMPDGLDLPVSTKFVLFKDKPETLANEGLWGCTVVLVVSNRGAWAAYFWEGTMYNEQSMTQALYEWRHGSGDNQEMFQYNERGLDQLTDYERDGVVGVMFGNPADEDVDHLNIKAFIFAPRRKPVYRNPDGSPTGDLNNEHFAAGAVDPDFEDSVELIIRDLQRKFNGEIEIDIIDYPRPTLTLADYDWWMGLPDDVAMSDRFLVPVIKTLMDDVCRVHRGKVILQYQPSRSACQGLTAKWRVFADVYAQVSTGEWLPEEGQRWQGADPPVEGGAAQKRQVCSMPTIMPSFTVVAERYLVIYFASQHHVNPDDKAALDEPQLTFHGNIEHNVNVTIQHTLYQQHSIFHDNIKRDIYTTVQDTLDEQCYIFHHGIKHDNNTTAQHDLDEQHFFVYYSDQDNISDVQWTGSCKETGGRFEKERAKEIVEKFCEVAFENEWSDEWFAEDSRITYNADVILYNEFDQQVWREDFEFVIKVSIQAHKQNEPQGEGSDLNSALKKLREDVSICEEEFGHLIKDCKLRPYYSNLH</sequence>
<evidence type="ECO:0000313" key="2">
    <source>
        <dbReference type="EMBL" id="KAK2760990.1"/>
    </source>
</evidence>
<proteinExistence type="predicted"/>
<reference evidence="2" key="1">
    <citation type="submission" date="2023-02" db="EMBL/GenBank/DDBJ databases">
        <title>Colletotrichum kahawae CIFC_Que2 genome sequencing and assembly.</title>
        <authorList>
            <person name="Baroncelli R."/>
        </authorList>
    </citation>
    <scope>NUCLEOTIDE SEQUENCE</scope>
    <source>
        <strain evidence="2">CIFC_Que2</strain>
    </source>
</reference>
<feature type="region of interest" description="Disordered" evidence="1">
    <location>
        <begin position="408"/>
        <end position="435"/>
    </location>
</feature>
<evidence type="ECO:0000313" key="3">
    <source>
        <dbReference type="Proteomes" id="UP001281614"/>
    </source>
</evidence>
<protein>
    <submittedName>
        <fullName evidence="2">Uncharacterized protein</fullName>
    </submittedName>
</protein>
<gene>
    <name evidence="2" type="ORF">CKAH01_16440</name>
</gene>